<dbReference type="Gene3D" id="1.20.1310.10">
    <property type="entry name" value="Cullin Repeats"/>
    <property type="match status" value="1"/>
</dbReference>
<sequence length="46" mass="5586">ILIRQLFIVLDRTYVLRAAVPSIWELNQDLFRRYIMQNSIVSNRYS</sequence>
<comment type="caution">
    <text evidence="1">The sequence shown here is derived from an EMBL/GenBank/DDBJ whole genome shotgun (WGS) entry which is preliminary data.</text>
</comment>
<evidence type="ECO:0000313" key="1">
    <source>
        <dbReference type="EMBL" id="CAF4944041.1"/>
    </source>
</evidence>
<accession>A0A8S3D2Z9</accession>
<protein>
    <submittedName>
        <fullName evidence="1">Uncharacterized protein</fullName>
    </submittedName>
</protein>
<dbReference type="AlphaFoldDB" id="A0A8S3D2Z9"/>
<feature type="non-terminal residue" evidence="1">
    <location>
        <position position="1"/>
    </location>
</feature>
<dbReference type="SUPFAM" id="SSF74788">
    <property type="entry name" value="Cullin repeat-like"/>
    <property type="match status" value="1"/>
</dbReference>
<proteinExistence type="predicted"/>
<dbReference type="Proteomes" id="UP000676336">
    <property type="component" value="Unassembled WGS sequence"/>
</dbReference>
<gene>
    <name evidence="1" type="ORF">SMN809_LOCUS53791</name>
    <name evidence="2" type="ORF">SMN809_LOCUS56599</name>
</gene>
<dbReference type="InterPro" id="IPR016159">
    <property type="entry name" value="Cullin_repeat-like_dom_sf"/>
</dbReference>
<name>A0A8S3D2Z9_9BILA</name>
<evidence type="ECO:0000313" key="2">
    <source>
        <dbReference type="EMBL" id="CAF4997158.1"/>
    </source>
</evidence>
<dbReference type="EMBL" id="CAJOBI010186012">
    <property type="protein sequence ID" value="CAF4944041.1"/>
    <property type="molecule type" value="Genomic_DNA"/>
</dbReference>
<organism evidence="1 3">
    <name type="scientific">Rotaria magnacalcarata</name>
    <dbReference type="NCBI Taxonomy" id="392030"/>
    <lineage>
        <taxon>Eukaryota</taxon>
        <taxon>Metazoa</taxon>
        <taxon>Spiralia</taxon>
        <taxon>Gnathifera</taxon>
        <taxon>Rotifera</taxon>
        <taxon>Eurotatoria</taxon>
        <taxon>Bdelloidea</taxon>
        <taxon>Philodinida</taxon>
        <taxon>Philodinidae</taxon>
        <taxon>Rotaria</taxon>
    </lineage>
</organism>
<dbReference type="EMBL" id="CAJOBI010203014">
    <property type="protein sequence ID" value="CAF4997158.1"/>
    <property type="molecule type" value="Genomic_DNA"/>
</dbReference>
<evidence type="ECO:0000313" key="3">
    <source>
        <dbReference type="Proteomes" id="UP000676336"/>
    </source>
</evidence>
<reference evidence="1" key="1">
    <citation type="submission" date="2021-02" db="EMBL/GenBank/DDBJ databases">
        <authorList>
            <person name="Nowell W R."/>
        </authorList>
    </citation>
    <scope>NUCLEOTIDE SEQUENCE</scope>
</reference>